<keyword evidence="2" id="KW-0012">Acyltransferase</keyword>
<dbReference type="Pfam" id="PF00583">
    <property type="entry name" value="Acetyltransf_1"/>
    <property type="match status" value="1"/>
</dbReference>
<gene>
    <name evidence="4" type="ORF">SQ03_08375</name>
</gene>
<evidence type="ECO:0000313" key="5">
    <source>
        <dbReference type="Proteomes" id="UP000035947"/>
    </source>
</evidence>
<dbReference type="EMBL" id="JXOD01000064">
    <property type="protein sequence ID" value="KMO19196.1"/>
    <property type="molecule type" value="Genomic_DNA"/>
</dbReference>
<dbReference type="PANTHER" id="PTHR43877:SF2">
    <property type="entry name" value="AMINOALKYLPHOSPHONATE N-ACETYLTRANSFERASE-RELATED"/>
    <property type="match status" value="1"/>
</dbReference>
<keyword evidence="5" id="KW-1185">Reference proteome</keyword>
<dbReference type="Proteomes" id="UP000035947">
    <property type="component" value="Unassembled WGS sequence"/>
</dbReference>
<accession>A0ABR5H596</accession>
<dbReference type="CDD" id="cd04301">
    <property type="entry name" value="NAT_SF"/>
    <property type="match status" value="1"/>
</dbReference>
<proteinExistence type="predicted"/>
<dbReference type="Gene3D" id="3.40.630.30">
    <property type="match status" value="1"/>
</dbReference>
<organism evidence="4 5">
    <name type="scientific">Methylobacterium platani JCM 14648</name>
    <dbReference type="NCBI Taxonomy" id="1295136"/>
    <lineage>
        <taxon>Bacteria</taxon>
        <taxon>Pseudomonadati</taxon>
        <taxon>Pseudomonadota</taxon>
        <taxon>Alphaproteobacteria</taxon>
        <taxon>Hyphomicrobiales</taxon>
        <taxon>Methylobacteriaceae</taxon>
        <taxon>Methylobacterium</taxon>
    </lineage>
</organism>
<protein>
    <recommendedName>
        <fullName evidence="3">N-acetyltransferase domain-containing protein</fullName>
    </recommendedName>
</protein>
<comment type="caution">
    <text evidence="4">The sequence shown here is derived from an EMBL/GenBank/DDBJ whole genome shotgun (WGS) entry which is preliminary data.</text>
</comment>
<dbReference type="InterPro" id="IPR050832">
    <property type="entry name" value="Bact_Acetyltransf"/>
</dbReference>
<dbReference type="PROSITE" id="PS51186">
    <property type="entry name" value="GNAT"/>
    <property type="match status" value="1"/>
</dbReference>
<evidence type="ECO:0000259" key="3">
    <source>
        <dbReference type="PROSITE" id="PS51186"/>
    </source>
</evidence>
<dbReference type="InterPro" id="IPR000182">
    <property type="entry name" value="GNAT_dom"/>
</dbReference>
<reference evidence="4 5" key="1">
    <citation type="submission" date="2015-01" db="EMBL/GenBank/DDBJ databases">
        <title>Genome sequencing of Methylobacterium platani JCM14648 type strain.</title>
        <authorList>
            <person name="Chaudhry V."/>
            <person name="Patil P.B."/>
        </authorList>
    </citation>
    <scope>NUCLEOTIDE SEQUENCE [LARGE SCALE GENOMIC DNA]</scope>
    <source>
        <strain evidence="4 5">JCM 14648</strain>
    </source>
</reference>
<evidence type="ECO:0000256" key="2">
    <source>
        <dbReference type="ARBA" id="ARBA00023315"/>
    </source>
</evidence>
<feature type="domain" description="N-acetyltransferase" evidence="3">
    <location>
        <begin position="13"/>
        <end position="156"/>
    </location>
</feature>
<dbReference type="InterPro" id="IPR016181">
    <property type="entry name" value="Acyl_CoA_acyltransferase"/>
</dbReference>
<dbReference type="PANTHER" id="PTHR43877">
    <property type="entry name" value="AMINOALKYLPHOSPHONATE N-ACETYLTRANSFERASE-RELATED-RELATED"/>
    <property type="match status" value="1"/>
</dbReference>
<evidence type="ECO:0000256" key="1">
    <source>
        <dbReference type="ARBA" id="ARBA00022679"/>
    </source>
</evidence>
<keyword evidence="1" id="KW-0808">Transferase</keyword>
<dbReference type="SUPFAM" id="SSF55729">
    <property type="entry name" value="Acyl-CoA N-acyltransferases (Nat)"/>
    <property type="match status" value="1"/>
</dbReference>
<sequence length="161" mass="16740">MLQARSMTAAAIIEVETPLQEDVTALLAEAEAVAARLYPAAPRRPVTADSLAGSGIHLLVARIDGAALGLCAVIERGGGEVELKRLIVAARARGRGVGTALVRGAEAQARRLGAGRIVLEVGVGNVEARALYRRAGFAPRGPFPPYRALPVSLFLERAVAA</sequence>
<evidence type="ECO:0000313" key="4">
    <source>
        <dbReference type="EMBL" id="KMO19196.1"/>
    </source>
</evidence>
<name>A0ABR5H596_9HYPH</name>